<comment type="catalytic activity">
    <reaction evidence="7">
        <text>[protein-PII]-L-tyrosine + UTP = [protein-PII]-uridylyl-L-tyrosine + diphosphate</text>
        <dbReference type="Rhea" id="RHEA:13673"/>
        <dbReference type="Rhea" id="RHEA-COMP:12147"/>
        <dbReference type="Rhea" id="RHEA-COMP:12148"/>
        <dbReference type="ChEBI" id="CHEBI:33019"/>
        <dbReference type="ChEBI" id="CHEBI:46398"/>
        <dbReference type="ChEBI" id="CHEBI:46858"/>
        <dbReference type="ChEBI" id="CHEBI:90602"/>
        <dbReference type="EC" id="2.7.7.59"/>
    </reaction>
</comment>
<dbReference type="CDD" id="cd04900">
    <property type="entry name" value="ACT_UUR-like_1"/>
    <property type="match status" value="1"/>
</dbReference>
<comment type="caution">
    <text evidence="7">Lacks conserved residue(s) required for the propagation of feature annotation.</text>
</comment>
<dbReference type="SMART" id="SM00471">
    <property type="entry name" value="HDc"/>
    <property type="match status" value="1"/>
</dbReference>
<dbReference type="Pfam" id="PF01842">
    <property type="entry name" value="ACT"/>
    <property type="match status" value="2"/>
</dbReference>
<dbReference type="PROSITE" id="PS51671">
    <property type="entry name" value="ACT"/>
    <property type="match status" value="2"/>
</dbReference>
<dbReference type="Pfam" id="PF01966">
    <property type="entry name" value="HD"/>
    <property type="match status" value="1"/>
</dbReference>
<feature type="domain" description="ACT" evidence="8">
    <location>
        <begin position="738"/>
        <end position="820"/>
    </location>
</feature>
<dbReference type="InterPro" id="IPR013546">
    <property type="entry name" value="PII_UdlTrfase/GS_AdlTrfase"/>
</dbReference>
<comment type="similarity">
    <text evidence="7">Belongs to the GlnD family.</text>
</comment>
<dbReference type="InterPro" id="IPR045865">
    <property type="entry name" value="ACT-like_dom_sf"/>
</dbReference>
<dbReference type="GO" id="GO:0008773">
    <property type="term" value="F:[protein-PII] uridylyltransferase activity"/>
    <property type="evidence" value="ECO:0007669"/>
    <property type="project" value="UniProtKB-UniRule"/>
</dbReference>
<evidence type="ECO:0000256" key="5">
    <source>
        <dbReference type="ARBA" id="ARBA00022842"/>
    </source>
</evidence>
<evidence type="ECO:0000256" key="4">
    <source>
        <dbReference type="ARBA" id="ARBA00022801"/>
    </source>
</evidence>
<reference evidence="10" key="2">
    <citation type="submission" date="2020-09" db="EMBL/GenBank/DDBJ databases">
        <authorList>
            <person name="Sun Q."/>
            <person name="Sedlacek I."/>
        </authorList>
    </citation>
    <scope>NUCLEOTIDE SEQUENCE</scope>
    <source>
        <strain evidence="10">CCM 7684</strain>
    </source>
</reference>
<dbReference type="RefSeq" id="WP_188410567.1">
    <property type="nucleotide sequence ID" value="NZ_BMCP01000004.1"/>
</dbReference>
<dbReference type="GO" id="GO:0006808">
    <property type="term" value="P:regulation of nitrogen utilization"/>
    <property type="evidence" value="ECO:0007669"/>
    <property type="project" value="UniProtKB-UniRule"/>
</dbReference>
<dbReference type="InterPro" id="IPR043519">
    <property type="entry name" value="NT_sf"/>
</dbReference>
<dbReference type="CDD" id="cd05401">
    <property type="entry name" value="NT_GlnE_GlnD_like"/>
    <property type="match status" value="1"/>
</dbReference>
<dbReference type="InterPro" id="IPR006674">
    <property type="entry name" value="HD_domain"/>
</dbReference>
<evidence type="ECO:0000256" key="3">
    <source>
        <dbReference type="ARBA" id="ARBA00022737"/>
    </source>
</evidence>
<evidence type="ECO:0000256" key="1">
    <source>
        <dbReference type="ARBA" id="ARBA00022679"/>
    </source>
</evidence>
<comment type="cofactor">
    <cofactor evidence="7">
        <name>Mg(2+)</name>
        <dbReference type="ChEBI" id="CHEBI:18420"/>
    </cofactor>
</comment>
<dbReference type="EMBL" id="BMCP01000004">
    <property type="protein sequence ID" value="GGE50445.1"/>
    <property type="molecule type" value="Genomic_DNA"/>
</dbReference>
<dbReference type="PROSITE" id="PS51831">
    <property type="entry name" value="HD"/>
    <property type="match status" value="1"/>
</dbReference>
<comment type="domain">
    <text evidence="7">Has four distinct domains: an N-terminal nucleotidyltransferase (NT) domain responsible for UTase activity, a central HD domain that encodes UR activity, and two C-terminal ACT domains that seem to have a role in glutamine sensing.</text>
</comment>
<feature type="domain" description="HD" evidence="9">
    <location>
        <begin position="498"/>
        <end position="620"/>
    </location>
</feature>
<feature type="region of interest" description="Uridylyltransferase" evidence="7">
    <location>
        <begin position="1"/>
        <end position="379"/>
    </location>
</feature>
<dbReference type="PANTHER" id="PTHR47320">
    <property type="entry name" value="BIFUNCTIONAL URIDYLYLTRANSFERASE/URIDYLYL-REMOVING ENZYME"/>
    <property type="match status" value="1"/>
</dbReference>
<dbReference type="InterPro" id="IPR002912">
    <property type="entry name" value="ACT_dom"/>
</dbReference>
<keyword evidence="3" id="KW-0677">Repeat</keyword>
<comment type="caution">
    <text evidence="10">The sequence shown here is derived from an EMBL/GenBank/DDBJ whole genome shotgun (WGS) entry which is preliminary data.</text>
</comment>
<keyword evidence="4 7" id="KW-0378">Hydrolase</keyword>
<comment type="catalytic activity">
    <reaction evidence="7">
        <text>[protein-PII]-uridylyl-L-tyrosine + H2O = [protein-PII]-L-tyrosine + UMP + H(+)</text>
        <dbReference type="Rhea" id="RHEA:48600"/>
        <dbReference type="Rhea" id="RHEA-COMP:12147"/>
        <dbReference type="Rhea" id="RHEA-COMP:12148"/>
        <dbReference type="ChEBI" id="CHEBI:15377"/>
        <dbReference type="ChEBI" id="CHEBI:15378"/>
        <dbReference type="ChEBI" id="CHEBI:46858"/>
        <dbReference type="ChEBI" id="CHEBI:57865"/>
        <dbReference type="ChEBI" id="CHEBI:90602"/>
    </reaction>
</comment>
<evidence type="ECO:0000313" key="11">
    <source>
        <dbReference type="Proteomes" id="UP000602745"/>
    </source>
</evidence>
<dbReference type="InterPro" id="IPR002934">
    <property type="entry name" value="Polymerase_NTP_transf_dom"/>
</dbReference>
<keyword evidence="5 7" id="KW-0460">Magnesium</keyword>
<dbReference type="HAMAP" id="MF_00277">
    <property type="entry name" value="PII_uridylyl_transf"/>
    <property type="match status" value="1"/>
</dbReference>
<dbReference type="SUPFAM" id="SSF81891">
    <property type="entry name" value="Poly A polymerase C-terminal region-like"/>
    <property type="match status" value="1"/>
</dbReference>
<keyword evidence="2 7" id="KW-0548">Nucleotidyltransferase</keyword>
<accession>A0A8J3DYU2</accession>
<dbReference type="SUPFAM" id="SSF81301">
    <property type="entry name" value="Nucleotidyltransferase"/>
    <property type="match status" value="1"/>
</dbReference>
<keyword evidence="6 7" id="KW-0511">Multifunctional enzyme</keyword>
<dbReference type="InterPro" id="IPR010043">
    <property type="entry name" value="UTase/UR"/>
</dbReference>
<dbReference type="NCBIfam" id="NF003467">
    <property type="entry name" value="PRK05092.1"/>
    <property type="match status" value="1"/>
</dbReference>
<evidence type="ECO:0000256" key="7">
    <source>
        <dbReference type="HAMAP-Rule" id="MF_00277"/>
    </source>
</evidence>
<comment type="activity regulation">
    <text evidence="7">Uridylyltransferase (UTase) activity is inhibited by glutamine, while glutamine activates uridylyl-removing (UR) activity.</text>
</comment>
<dbReference type="Pfam" id="PF08335">
    <property type="entry name" value="GlnD_UR_UTase"/>
    <property type="match status" value="1"/>
</dbReference>
<proteinExistence type="inferred from homology"/>
<evidence type="ECO:0000259" key="8">
    <source>
        <dbReference type="PROSITE" id="PS51671"/>
    </source>
</evidence>
<evidence type="ECO:0000259" key="9">
    <source>
        <dbReference type="PROSITE" id="PS51831"/>
    </source>
</evidence>
<dbReference type="EC" id="2.7.7.59" evidence="7"/>
<dbReference type="EC" id="3.1.4.-" evidence="7"/>
<name>A0A8J3DYU2_9RHOB</name>
<gene>
    <name evidence="7 10" type="primary">glnD</name>
    <name evidence="10" type="ORF">GCM10007276_29410</name>
</gene>
<dbReference type="PIRSF" id="PIRSF006288">
    <property type="entry name" value="PII_uridyltransf"/>
    <property type="match status" value="1"/>
</dbReference>
<keyword evidence="11" id="KW-1185">Reference proteome</keyword>
<dbReference type="AlphaFoldDB" id="A0A8J3DYU2"/>
<dbReference type="SUPFAM" id="SSF55021">
    <property type="entry name" value="ACT-like"/>
    <property type="match status" value="2"/>
</dbReference>
<sequence>MLSASRIQASLPQLVDRATLDAGLDAIAENHAGDSAARHAAVVKLLKDAITKGHSVAESLLMEDGSGSACAERLSHLMDEVILSLLRFVETHIYPRSNPSAAEKLAIGAVGGYGRGTLAPGSDIDLLFLLPYKQTAWGESVVEAMLYVMWDLGLKVGHATRSVDESIRLSKADMTIRTSILEVRPLAGETALIDDLVQRFDKEVVQGTAVEFVAAKLAERDERHRRGAGSRYVVEPNIKEGKGGLRDLHTLFWIAKYVYRVREIDELVAAGLFTRPELNLFKKAEDFLWAVRCHLHFLTGRAEERLSFDVQRQVAQRLSYTEHPGLQDVERFMKHYFLIAKDVGDLTAIVCAALEARHQKGSAGLDRFLKPFRRRRSTILRETPDFIIENGRLGVKDNEVFKRDPVNLIRFFHVADKRGLAMHPDAMRLITRSLSLIDASLREDKEANRLFLEILTSRKSAEVVLRRMNEAGVLGRFIPDFGKVVAMMQFNMYHHYTVDEHLIRSIGILAEMDAGQLGDEHPLSDELLPEVTNKRALYVALFLHDVAKGRPEDHSIAGAKIARRLCPRLGLTPAETDTVAWLIEQHLTMSITAQSRDLSDRKTIEDFAKVVQSLERLKMLLVLTVADIKAVGPGVWNGWKGQLLRTLYWETEIALAGGHSAMKRSQRVAQAQAELKEHLADWPAGEVEAYFGRHYPPYWLKVDLERRVEHARFIRETEQEGRKLATRFTTDAFRGVTEITVLAPDHPRVLSSIAGACAAAGANIMDAAIHTTTDGMALDTIYVNRAFEDDGDEERRAQRIASFIEAALTGEMKLVEAVKQKSDRARRSRAFTVEPQVLLTNSWSDRYSVIEVSGLDRPGLLFDLTAAISRLNLNIASAHVATFGERAVDVFYVTDLTGEKIMNASRQAAVQRHIRSVFAKNDAAPKGKA</sequence>
<feature type="domain" description="ACT" evidence="8">
    <location>
        <begin position="849"/>
        <end position="929"/>
    </location>
</feature>
<dbReference type="InterPro" id="IPR003607">
    <property type="entry name" value="HD/PDEase_dom"/>
</dbReference>
<evidence type="ECO:0000313" key="10">
    <source>
        <dbReference type="EMBL" id="GGE50445.1"/>
    </source>
</evidence>
<dbReference type="GO" id="GO:0008081">
    <property type="term" value="F:phosphoric diester hydrolase activity"/>
    <property type="evidence" value="ECO:0007669"/>
    <property type="project" value="UniProtKB-UniRule"/>
</dbReference>
<protein>
    <recommendedName>
        <fullName evidence="7">Bifunctional uridylyltransferase/uridylyl-removing enzyme</fullName>
        <shortName evidence="7">UTase/UR</shortName>
    </recommendedName>
    <alternativeName>
        <fullName evidence="7">Bifunctional [protein-PII] modification enzyme</fullName>
    </alternativeName>
    <alternativeName>
        <fullName evidence="7">Bifunctional nitrogen sensor protein</fullName>
    </alternativeName>
    <domain>
        <recommendedName>
            <fullName evidence="7">[Protein-PII] uridylyltransferase</fullName>
            <shortName evidence="7">PII uridylyltransferase</shortName>
            <shortName evidence="7">UTase</shortName>
            <ecNumber evidence="7">2.7.7.59</ecNumber>
        </recommendedName>
    </domain>
    <domain>
        <recommendedName>
            <fullName evidence="7">[Protein-PII]-UMP uridylyl-removing enzyme</fullName>
            <shortName evidence="7">UR</shortName>
            <ecNumber evidence="7">3.1.4.-</ecNumber>
        </recommendedName>
    </domain>
</protein>
<evidence type="ECO:0000256" key="6">
    <source>
        <dbReference type="ARBA" id="ARBA00023268"/>
    </source>
</evidence>
<dbReference type="PANTHER" id="PTHR47320:SF1">
    <property type="entry name" value="BIFUNCTIONAL URIDYLYLTRANSFERASE_URIDYLYL-REMOVING ENZYME"/>
    <property type="match status" value="1"/>
</dbReference>
<dbReference type="SUPFAM" id="SSF81593">
    <property type="entry name" value="Nucleotidyltransferase substrate binding subunit/domain"/>
    <property type="match status" value="1"/>
</dbReference>
<dbReference type="Pfam" id="PF01909">
    <property type="entry name" value="NTP_transf_2"/>
    <property type="match status" value="1"/>
</dbReference>
<dbReference type="CDD" id="cd00077">
    <property type="entry name" value="HDc"/>
    <property type="match status" value="1"/>
</dbReference>
<dbReference type="NCBIfam" id="TIGR01693">
    <property type="entry name" value="UTase_glnD"/>
    <property type="match status" value="1"/>
</dbReference>
<dbReference type="Gene3D" id="3.30.460.10">
    <property type="entry name" value="Beta Polymerase, domain 2"/>
    <property type="match status" value="1"/>
</dbReference>
<dbReference type="Gene3D" id="1.10.3090.10">
    <property type="entry name" value="cca-adding enzyme, domain 2"/>
    <property type="match status" value="1"/>
</dbReference>
<comment type="function">
    <text evidence="7">Modifies, by uridylylation and deuridylylation, the PII regulatory proteins (GlnB and homologs), in response to the nitrogen status of the cell that GlnD senses through the glutamine level. Under low glutamine levels, catalyzes the conversion of the PII proteins and UTP to PII-UMP and PPi, while under higher glutamine levels, GlnD hydrolyzes PII-UMP to PII and UMP (deuridylylation). Thus, controls uridylylation state and activity of the PII proteins, and plays an important role in the regulation of nitrogen metabolism.</text>
</comment>
<keyword evidence="1 7" id="KW-0808">Transferase</keyword>
<dbReference type="CDD" id="cd04899">
    <property type="entry name" value="ACT_ACR-UUR-like_2"/>
    <property type="match status" value="1"/>
</dbReference>
<dbReference type="Gene3D" id="3.30.70.260">
    <property type="match status" value="1"/>
</dbReference>
<evidence type="ECO:0000256" key="2">
    <source>
        <dbReference type="ARBA" id="ARBA00022695"/>
    </source>
</evidence>
<organism evidence="10 11">
    <name type="scientific">Agaricicola taiwanensis</name>
    <dbReference type="NCBI Taxonomy" id="591372"/>
    <lineage>
        <taxon>Bacteria</taxon>
        <taxon>Pseudomonadati</taxon>
        <taxon>Pseudomonadota</taxon>
        <taxon>Alphaproteobacteria</taxon>
        <taxon>Rhodobacterales</taxon>
        <taxon>Paracoccaceae</taxon>
        <taxon>Agaricicola</taxon>
    </lineage>
</organism>
<reference evidence="10" key="1">
    <citation type="journal article" date="2014" name="Int. J. Syst. Evol. Microbiol.">
        <title>Complete genome sequence of Corynebacterium casei LMG S-19264T (=DSM 44701T), isolated from a smear-ripened cheese.</title>
        <authorList>
            <consortium name="US DOE Joint Genome Institute (JGI-PGF)"/>
            <person name="Walter F."/>
            <person name="Albersmeier A."/>
            <person name="Kalinowski J."/>
            <person name="Ruckert C."/>
        </authorList>
    </citation>
    <scope>NUCLEOTIDE SEQUENCE</scope>
    <source>
        <strain evidence="10">CCM 7684</strain>
    </source>
</reference>
<dbReference type="Proteomes" id="UP000602745">
    <property type="component" value="Unassembled WGS sequence"/>
</dbReference>